<dbReference type="Proteomes" id="UP000464658">
    <property type="component" value="Chromosome"/>
</dbReference>
<dbReference type="EMBL" id="AP021906">
    <property type="protein sequence ID" value="BBP87662.1"/>
    <property type="molecule type" value="Genomic_DNA"/>
</dbReference>
<dbReference type="AlphaFoldDB" id="A0A5S9M4K6"/>
<sequence>MLVGSLFLAPLVGVSFLPQEAEKTAMVTYTPEPGQTREQAIDETKKAEDYLMKRDHVNTVQYSLGSSNAMTASVGGNSNGALFFVQYDDDTPNFDKKKKTAWSKLCKIKHLKGNGNHKTSHLLVSNTVTYYVYGDKASDIEGTVKDVENILKDEKNLKNVSTSLSEKYDEYTFNADQEKLAKLGLTASQIAQAIAPQK</sequence>
<accession>A0A5S9M4K6</accession>
<dbReference type="PANTHER" id="PTHR32063">
    <property type="match status" value="1"/>
</dbReference>
<reference evidence="1 2" key="1">
    <citation type="submission" date="2019-12" db="EMBL/GenBank/DDBJ databases">
        <title>Full genome sequence of a Bacillus safensis strain isolated from commercially available natto in Indonesia.</title>
        <authorList>
            <person name="Yoshida M."/>
            <person name="Uomi M."/>
            <person name="Waturangi D."/>
            <person name="Ekaputri J.J."/>
            <person name="Setiamarga D.H.E."/>
        </authorList>
    </citation>
    <scope>NUCLEOTIDE SEQUENCE [LARGE SCALE GENOMIC DNA]</scope>
    <source>
        <strain evidence="1 2">IDN1</strain>
    </source>
</reference>
<name>A0A5S9M4K6_BACIA</name>
<dbReference type="PANTHER" id="PTHR32063:SF0">
    <property type="entry name" value="SWARMING MOTILITY PROTEIN SWRC"/>
    <property type="match status" value="1"/>
</dbReference>
<dbReference type="InterPro" id="IPR001036">
    <property type="entry name" value="Acrflvin-R"/>
</dbReference>
<dbReference type="Pfam" id="PF00873">
    <property type="entry name" value="ACR_tran"/>
    <property type="match status" value="1"/>
</dbReference>
<proteinExistence type="predicted"/>
<evidence type="ECO:0000313" key="2">
    <source>
        <dbReference type="Proteomes" id="UP000464658"/>
    </source>
</evidence>
<dbReference type="GO" id="GO:0042910">
    <property type="term" value="F:xenobiotic transmembrane transporter activity"/>
    <property type="evidence" value="ECO:0007669"/>
    <property type="project" value="TreeGrafter"/>
</dbReference>
<gene>
    <name evidence="1" type="ORF">BsIDN1_12800</name>
</gene>
<organism evidence="1 2">
    <name type="scientific">Bacillus safensis</name>
    <dbReference type="NCBI Taxonomy" id="561879"/>
    <lineage>
        <taxon>Bacteria</taxon>
        <taxon>Bacillati</taxon>
        <taxon>Bacillota</taxon>
        <taxon>Bacilli</taxon>
        <taxon>Bacillales</taxon>
        <taxon>Bacillaceae</taxon>
        <taxon>Bacillus</taxon>
    </lineage>
</organism>
<dbReference type="GO" id="GO:0005886">
    <property type="term" value="C:plasma membrane"/>
    <property type="evidence" value="ECO:0007669"/>
    <property type="project" value="TreeGrafter"/>
</dbReference>
<evidence type="ECO:0000313" key="1">
    <source>
        <dbReference type="EMBL" id="BBP87662.1"/>
    </source>
</evidence>
<protein>
    <submittedName>
        <fullName evidence="1">Uncharacterized protein</fullName>
    </submittedName>
</protein>